<dbReference type="OrthoDB" id="74460at2759"/>
<feature type="domain" description="Jacalin-type lectin" evidence="1">
    <location>
        <begin position="550"/>
        <end position="732"/>
    </location>
</feature>
<sequence length="734" mass="81386">MSSSSSPNFKFFNLPSNLTTHTPLLIIHGQSLVGQTGYVTISSRDNLFPPLNYEVNDGFFKILAHLNRGVNDLVIGHYDGALSNGFPVNARNGDKLLSSHLEHIRINYEFLQQNKPVHLCLLVAKDSPLVFDSTSPKRNSEGNGLDLAVKKLRIAGRLMQGYTNEQMLRAGFGHRVFNFLEEEQERDTSFIQENGNGPYRPQIKVHILRSDRTLAEIRDPNIAQQNDKGTERGKLFDYAFEALEKYGGPFANPSGNNPVQAAVMYLDTHWDLNRRLILAHAALGGGTSAVKLAIFGSHGLYSWPSYYEQIASAFQDSTLADINEVANDANQCGTYWECLNITMGAFMHEIGHSLGCPHQTYGVMLRDYVDFHKSFVSREGDVCLRTGSKGPRKVIKNPNEECKWHRLDVLRFLFHPSFTKQEDFQDPGFAKGLTNGKPTLLPLNSNKAVIRSETGIFAIELRKPGDELAYGFIEYTPRSVGGQGIPQEITIDYEDLKRRLPENQRVDDYDISVLSVDGGQSTFNNLRSLLSDHSNFFQVDLHNGKPPVQAIKSMPFGDVNRGAERPMVAFDTKRVVNVRVYHGYALDGIRFDLAVTPPVGPVAPEVPKRDYKQSSNVFSSLVQSVKQLNISSSAQPTVHISDSVTFGNETANYSDFNLNPTSGEFISHFTLRSGAWIDAIQIHTSTGRSSDLFGNKDGGSQGVAMPPVGFSVVAVYGKCGSWVDSIGFAYAKVE</sequence>
<proteinExistence type="predicted"/>
<evidence type="ECO:0000313" key="2">
    <source>
        <dbReference type="EMBL" id="KAH3686811.1"/>
    </source>
</evidence>
<dbReference type="InterPro" id="IPR001229">
    <property type="entry name" value="Jacalin-like_lectin_dom"/>
</dbReference>
<gene>
    <name evidence="2" type="ORF">WICPIJ_002208</name>
</gene>
<evidence type="ECO:0000259" key="1">
    <source>
        <dbReference type="PROSITE" id="PS51752"/>
    </source>
</evidence>
<protein>
    <recommendedName>
        <fullName evidence="1">Jacalin-type lectin domain-containing protein</fullName>
    </recommendedName>
</protein>
<name>A0A9P8TQE6_WICPI</name>
<dbReference type="Proteomes" id="UP000774326">
    <property type="component" value="Unassembled WGS sequence"/>
</dbReference>
<evidence type="ECO:0000313" key="3">
    <source>
        <dbReference type="Proteomes" id="UP000774326"/>
    </source>
</evidence>
<dbReference type="PANTHER" id="PTHR21054:SF2">
    <property type="entry name" value="MIP04191P"/>
    <property type="match status" value="1"/>
</dbReference>
<accession>A0A9P8TQE6</accession>
<dbReference type="InterPro" id="IPR036404">
    <property type="entry name" value="Jacalin-like_lectin_dom_sf"/>
</dbReference>
<dbReference type="GO" id="GO:0005737">
    <property type="term" value="C:cytoplasm"/>
    <property type="evidence" value="ECO:0007669"/>
    <property type="project" value="TreeGrafter"/>
</dbReference>
<dbReference type="AlphaFoldDB" id="A0A9P8TQE6"/>
<dbReference type="Gene3D" id="2.100.10.30">
    <property type="entry name" value="Jacalin-like lectin domain"/>
    <property type="match status" value="1"/>
</dbReference>
<comment type="caution">
    <text evidence="2">The sequence shown here is derived from an EMBL/GenBank/DDBJ whole genome shotgun (WGS) entry which is preliminary data.</text>
</comment>
<dbReference type="Pfam" id="PF12044">
    <property type="entry name" value="Metallopep"/>
    <property type="match status" value="1"/>
</dbReference>
<dbReference type="SUPFAM" id="SSF55486">
    <property type="entry name" value="Metalloproteases ('zincins'), catalytic domain"/>
    <property type="match status" value="1"/>
</dbReference>
<dbReference type="PANTHER" id="PTHR21054">
    <property type="entry name" value="ZINC METALLOPROTEINASE-RELATED"/>
    <property type="match status" value="1"/>
</dbReference>
<dbReference type="PROSITE" id="PS51752">
    <property type="entry name" value="JACALIN_LECTIN"/>
    <property type="match status" value="1"/>
</dbReference>
<reference evidence="2" key="2">
    <citation type="submission" date="2021-01" db="EMBL/GenBank/DDBJ databases">
        <authorList>
            <person name="Schikora-Tamarit M.A."/>
        </authorList>
    </citation>
    <scope>NUCLEOTIDE SEQUENCE</scope>
    <source>
        <strain evidence="2">CBS2887</strain>
    </source>
</reference>
<dbReference type="Pfam" id="PF01419">
    <property type="entry name" value="Jacalin"/>
    <property type="match status" value="1"/>
</dbReference>
<dbReference type="InterPro" id="IPR021917">
    <property type="entry name" value="Unchr_Zn-peptidase-like"/>
</dbReference>
<dbReference type="EMBL" id="JAEUBG010001190">
    <property type="protein sequence ID" value="KAH3686811.1"/>
    <property type="molecule type" value="Genomic_DNA"/>
</dbReference>
<dbReference type="SUPFAM" id="SSF51101">
    <property type="entry name" value="Mannose-binding lectins"/>
    <property type="match status" value="1"/>
</dbReference>
<organism evidence="2 3">
    <name type="scientific">Wickerhamomyces pijperi</name>
    <name type="common">Yeast</name>
    <name type="synonym">Pichia pijperi</name>
    <dbReference type="NCBI Taxonomy" id="599730"/>
    <lineage>
        <taxon>Eukaryota</taxon>
        <taxon>Fungi</taxon>
        <taxon>Dikarya</taxon>
        <taxon>Ascomycota</taxon>
        <taxon>Saccharomycotina</taxon>
        <taxon>Saccharomycetes</taxon>
        <taxon>Phaffomycetales</taxon>
        <taxon>Wickerhamomycetaceae</taxon>
        <taxon>Wickerhamomyces</taxon>
    </lineage>
</organism>
<reference evidence="2" key="1">
    <citation type="journal article" date="2021" name="Open Biol.">
        <title>Shared evolutionary footprints suggest mitochondrial oxidative damage underlies multiple complex I losses in fungi.</title>
        <authorList>
            <person name="Schikora-Tamarit M.A."/>
            <person name="Marcet-Houben M."/>
            <person name="Nosek J."/>
            <person name="Gabaldon T."/>
        </authorList>
    </citation>
    <scope>NUCLEOTIDE SEQUENCE</scope>
    <source>
        <strain evidence="2">CBS2887</strain>
    </source>
</reference>
<dbReference type="InterPro" id="IPR053002">
    <property type="entry name" value="Metalloproteinase_M10B"/>
</dbReference>
<keyword evidence="3" id="KW-1185">Reference proteome</keyword>